<sequence length="145" mass="16321">MSDLDFIYVTYIKTTPDKLWTALTNGEFTEQYYGVHLVSDWQVGSLIHWREEDGSLGTSGETVLESDPPRRLSYTFKVGADYPDLHAEEASRVTFTLEPDGETVKLTLTHDRFDPRGQVRASVSQGWPAILSGLKTLLETGERLP</sequence>
<comment type="caution">
    <text evidence="3">The sequence shown here is derived from an EMBL/GenBank/DDBJ whole genome shotgun (WGS) entry which is preliminary data.</text>
</comment>
<evidence type="ECO:0000259" key="2">
    <source>
        <dbReference type="Pfam" id="PF08327"/>
    </source>
</evidence>
<accession>A0A7W7CDI2</accession>
<dbReference type="Pfam" id="PF08327">
    <property type="entry name" value="AHSA1"/>
    <property type="match status" value="1"/>
</dbReference>
<comment type="similarity">
    <text evidence="1">Belongs to the AHA1 family.</text>
</comment>
<gene>
    <name evidence="3" type="ORF">HNR67_005257</name>
</gene>
<dbReference type="Proteomes" id="UP000533598">
    <property type="component" value="Unassembled WGS sequence"/>
</dbReference>
<dbReference type="InterPro" id="IPR023393">
    <property type="entry name" value="START-like_dom_sf"/>
</dbReference>
<dbReference type="RefSeq" id="WP_185004923.1">
    <property type="nucleotide sequence ID" value="NZ_BAAAUI010000048.1"/>
</dbReference>
<dbReference type="EMBL" id="JACHMH010000001">
    <property type="protein sequence ID" value="MBB4679139.1"/>
    <property type="molecule type" value="Genomic_DNA"/>
</dbReference>
<dbReference type="InterPro" id="IPR013538">
    <property type="entry name" value="ASHA1/2-like_C"/>
</dbReference>
<dbReference type="SUPFAM" id="SSF55961">
    <property type="entry name" value="Bet v1-like"/>
    <property type="match status" value="1"/>
</dbReference>
<dbReference type="Gene3D" id="3.30.530.20">
    <property type="match status" value="1"/>
</dbReference>
<protein>
    <submittedName>
        <fullName evidence="3">Uncharacterized protein YndB with AHSA1/START domain</fullName>
    </submittedName>
</protein>
<evidence type="ECO:0000256" key="1">
    <source>
        <dbReference type="ARBA" id="ARBA00006817"/>
    </source>
</evidence>
<proteinExistence type="inferred from homology"/>
<dbReference type="CDD" id="cd08893">
    <property type="entry name" value="SRPBCC_CalC_Aha1-like_GntR-HTH"/>
    <property type="match status" value="1"/>
</dbReference>
<evidence type="ECO:0000313" key="3">
    <source>
        <dbReference type="EMBL" id="MBB4679139.1"/>
    </source>
</evidence>
<evidence type="ECO:0000313" key="4">
    <source>
        <dbReference type="Proteomes" id="UP000533598"/>
    </source>
</evidence>
<keyword evidence="4" id="KW-1185">Reference proteome</keyword>
<reference evidence="3 4" key="1">
    <citation type="submission" date="2020-08" db="EMBL/GenBank/DDBJ databases">
        <title>Sequencing the genomes of 1000 actinobacteria strains.</title>
        <authorList>
            <person name="Klenk H.-P."/>
        </authorList>
    </citation>
    <scope>NUCLEOTIDE SEQUENCE [LARGE SCALE GENOMIC DNA]</scope>
    <source>
        <strain evidence="3 4">DSM 44230</strain>
    </source>
</reference>
<feature type="domain" description="Activator of Hsp90 ATPase homologue 1/2-like C-terminal" evidence="2">
    <location>
        <begin position="13"/>
        <end position="139"/>
    </location>
</feature>
<organism evidence="3 4">
    <name type="scientific">Crossiella cryophila</name>
    <dbReference type="NCBI Taxonomy" id="43355"/>
    <lineage>
        <taxon>Bacteria</taxon>
        <taxon>Bacillati</taxon>
        <taxon>Actinomycetota</taxon>
        <taxon>Actinomycetes</taxon>
        <taxon>Pseudonocardiales</taxon>
        <taxon>Pseudonocardiaceae</taxon>
        <taxon>Crossiella</taxon>
    </lineage>
</organism>
<dbReference type="AlphaFoldDB" id="A0A7W7CDI2"/>
<name>A0A7W7CDI2_9PSEU</name>